<proteinExistence type="predicted"/>
<organism evidence="8 9">
    <name type="scientific">Drosophila simulans</name>
    <name type="common">Fruit fly</name>
    <dbReference type="NCBI Taxonomy" id="7240"/>
    <lineage>
        <taxon>Eukaryota</taxon>
        <taxon>Metazoa</taxon>
        <taxon>Ecdysozoa</taxon>
        <taxon>Arthropoda</taxon>
        <taxon>Hexapoda</taxon>
        <taxon>Insecta</taxon>
        <taxon>Pterygota</taxon>
        <taxon>Neoptera</taxon>
        <taxon>Endopterygota</taxon>
        <taxon>Diptera</taxon>
        <taxon>Brachycera</taxon>
        <taxon>Muscomorpha</taxon>
        <taxon>Ephydroidea</taxon>
        <taxon>Drosophilidae</taxon>
        <taxon>Drosophila</taxon>
        <taxon>Sophophora</taxon>
    </lineage>
</organism>
<dbReference type="PhylomeDB" id="B4NUY2"/>
<sequence>VSALKGHKRYCRWRDCVCAKCTLIAERQRVMAAQVALRRQQAQEENEARELGLLYTSVPGQQNGSDSATPTPHSPNHSGSGGSGSGGSGQNGVFHGGIPSPPSDGFEASSTPNHHQQSQQQQQQAHHQQHLSHPHQQSQRFNGNESDTDGRTRSEHLSVGFSLTTTELDESRGELRKKTEHSSHLEKMVCDLGNQSFY</sequence>
<keyword evidence="4 5" id="KW-0539">Nucleus</keyword>
<evidence type="ECO:0000313" key="9">
    <source>
        <dbReference type="Proteomes" id="UP000000304"/>
    </source>
</evidence>
<evidence type="ECO:0000313" key="8">
    <source>
        <dbReference type="EMBL" id="EDX16030.1"/>
    </source>
</evidence>
<gene>
    <name evidence="8" type="primary">Dsim\GD24419</name>
    <name evidence="8" type="ORF">Dsim_GD24419</name>
</gene>
<feature type="compositionally biased region" description="Basic and acidic residues" evidence="6">
    <location>
        <begin position="169"/>
        <end position="180"/>
    </location>
</feature>
<feature type="compositionally biased region" description="Gly residues" evidence="6">
    <location>
        <begin position="79"/>
        <end position="90"/>
    </location>
</feature>
<keyword evidence="3 5" id="KW-0238">DNA-binding</keyword>
<feature type="region of interest" description="Disordered" evidence="6">
    <location>
        <begin position="57"/>
        <end position="180"/>
    </location>
</feature>
<dbReference type="InterPro" id="IPR001275">
    <property type="entry name" value="DM_DNA-bd"/>
</dbReference>
<evidence type="ECO:0000256" key="1">
    <source>
        <dbReference type="ARBA" id="ARBA00022723"/>
    </source>
</evidence>
<evidence type="ECO:0000256" key="5">
    <source>
        <dbReference type="PROSITE-ProRule" id="PRU00070"/>
    </source>
</evidence>
<dbReference type="SMART" id="SM00301">
    <property type="entry name" value="DM"/>
    <property type="match status" value="1"/>
</dbReference>
<feature type="domain" description="DM" evidence="7">
    <location>
        <begin position="1"/>
        <end position="39"/>
    </location>
</feature>
<protein>
    <submittedName>
        <fullName evidence="8">GD24419</fullName>
    </submittedName>
</protein>
<dbReference type="PANTHER" id="PTHR12322:SF116">
    <property type="entry name" value="DOUBLESEX-MAB RELATED 99B"/>
    <property type="match status" value="1"/>
</dbReference>
<dbReference type="HOGENOM" id="CLU_1381139_0_0_1"/>
<dbReference type="OMA" id="SPGKFKT"/>
<keyword evidence="9" id="KW-1185">Reference proteome</keyword>
<evidence type="ECO:0000256" key="6">
    <source>
        <dbReference type="SAM" id="MobiDB-lite"/>
    </source>
</evidence>
<evidence type="ECO:0000256" key="2">
    <source>
        <dbReference type="ARBA" id="ARBA00022833"/>
    </source>
</evidence>
<dbReference type="SUPFAM" id="SSF82927">
    <property type="entry name" value="Cysteine-rich DNA binding domain, (DM domain)"/>
    <property type="match status" value="1"/>
</dbReference>
<keyword evidence="1 5" id="KW-0479">Metal-binding</keyword>
<dbReference type="Proteomes" id="UP000000304">
    <property type="component" value="Unassembled WGS sequence"/>
</dbReference>
<feature type="compositionally biased region" description="Low complexity" evidence="6">
    <location>
        <begin position="114"/>
        <end position="126"/>
    </location>
</feature>
<feature type="DNA-binding region" description="DM" evidence="5">
    <location>
        <begin position="1"/>
        <end position="39"/>
    </location>
</feature>
<evidence type="ECO:0000256" key="3">
    <source>
        <dbReference type="ARBA" id="ARBA00023125"/>
    </source>
</evidence>
<feature type="compositionally biased region" description="Polar residues" evidence="6">
    <location>
        <begin position="58"/>
        <end position="77"/>
    </location>
</feature>
<dbReference type="GO" id="GO:0000981">
    <property type="term" value="F:DNA-binding transcription factor activity, RNA polymerase II-specific"/>
    <property type="evidence" value="ECO:0007669"/>
    <property type="project" value="TreeGrafter"/>
</dbReference>
<dbReference type="GO" id="GO:0005634">
    <property type="term" value="C:nucleus"/>
    <property type="evidence" value="ECO:0007669"/>
    <property type="project" value="UniProtKB-SubCell"/>
</dbReference>
<accession>B4NUY2</accession>
<evidence type="ECO:0000259" key="7">
    <source>
        <dbReference type="PROSITE" id="PS50809"/>
    </source>
</evidence>
<keyword evidence="2 5" id="KW-0862">Zinc</keyword>
<dbReference type="OrthoDB" id="6162476at2759"/>
<evidence type="ECO:0000256" key="4">
    <source>
        <dbReference type="ARBA" id="ARBA00023242"/>
    </source>
</evidence>
<dbReference type="SMR" id="B4NUY2"/>
<dbReference type="PANTHER" id="PTHR12322">
    <property type="entry name" value="DOUBLESEX AND MAB-3 RELATED TRANSCRIPTION FACTOR DMRT"/>
    <property type="match status" value="1"/>
</dbReference>
<feature type="non-terminal residue" evidence="8">
    <location>
        <position position="1"/>
    </location>
</feature>
<dbReference type="Pfam" id="PF00751">
    <property type="entry name" value="DM"/>
    <property type="match status" value="1"/>
</dbReference>
<dbReference type="EMBL" id="CH984647">
    <property type="protein sequence ID" value="EDX16030.1"/>
    <property type="molecule type" value="Genomic_DNA"/>
</dbReference>
<comment type="subcellular location">
    <subcellularLocation>
        <location evidence="5">Nucleus</location>
    </subcellularLocation>
</comment>
<dbReference type="GO" id="GO:0046872">
    <property type="term" value="F:metal ion binding"/>
    <property type="evidence" value="ECO:0007669"/>
    <property type="project" value="UniProtKB-KW"/>
</dbReference>
<name>B4NUY2_DROSI</name>
<dbReference type="InterPro" id="IPR026607">
    <property type="entry name" value="DMRT"/>
</dbReference>
<reference evidence="8 9" key="1">
    <citation type="journal article" date="2007" name="Nature">
        <title>Evolution of genes and genomes on the Drosophila phylogeny.</title>
        <authorList>
            <consortium name="Drosophila 12 Genomes Consortium"/>
            <person name="Clark A.G."/>
            <person name="Eisen M.B."/>
            <person name="Smith D.R."/>
            <person name="Bergman C.M."/>
            <person name="Oliver B."/>
            <person name="Markow T.A."/>
            <person name="Kaufman T.C."/>
            <person name="Kellis M."/>
            <person name="Gelbart W."/>
            <person name="Iyer V.N."/>
            <person name="Pollard D.A."/>
            <person name="Sackton T.B."/>
            <person name="Larracuente A.M."/>
            <person name="Singh N.D."/>
            <person name="Abad J.P."/>
            <person name="Abt D.N."/>
            <person name="Adryan B."/>
            <person name="Aguade M."/>
            <person name="Akashi H."/>
            <person name="Anderson W.W."/>
            <person name="Aquadro C.F."/>
            <person name="Ardell D.H."/>
            <person name="Arguello R."/>
            <person name="Artieri C.G."/>
            <person name="Barbash D.A."/>
            <person name="Barker D."/>
            <person name="Barsanti P."/>
            <person name="Batterham P."/>
            <person name="Batzoglou S."/>
            <person name="Begun D."/>
            <person name="Bhutkar A."/>
            <person name="Blanco E."/>
            <person name="Bosak S.A."/>
            <person name="Bradley R.K."/>
            <person name="Brand A.D."/>
            <person name="Brent M.R."/>
            <person name="Brooks A.N."/>
            <person name="Brown R.H."/>
            <person name="Butlin R.K."/>
            <person name="Caggese C."/>
            <person name="Calvi B.R."/>
            <person name="Bernardo de Carvalho A."/>
            <person name="Caspi A."/>
            <person name="Castrezana S."/>
            <person name="Celniker S.E."/>
            <person name="Chang J.L."/>
            <person name="Chapple C."/>
            <person name="Chatterji S."/>
            <person name="Chinwalla A."/>
            <person name="Civetta A."/>
            <person name="Clifton S.W."/>
            <person name="Comeron J.M."/>
            <person name="Costello J.C."/>
            <person name="Coyne J.A."/>
            <person name="Daub J."/>
            <person name="David R.G."/>
            <person name="Delcher A.L."/>
            <person name="Delehaunty K."/>
            <person name="Do C.B."/>
            <person name="Ebling H."/>
            <person name="Edwards K."/>
            <person name="Eickbush T."/>
            <person name="Evans J.D."/>
            <person name="Filipski A."/>
            <person name="Findeiss S."/>
            <person name="Freyhult E."/>
            <person name="Fulton L."/>
            <person name="Fulton R."/>
            <person name="Garcia A.C."/>
            <person name="Gardiner A."/>
            <person name="Garfield D.A."/>
            <person name="Garvin B.E."/>
            <person name="Gibson G."/>
            <person name="Gilbert D."/>
            <person name="Gnerre S."/>
            <person name="Godfrey J."/>
            <person name="Good R."/>
            <person name="Gotea V."/>
            <person name="Gravely B."/>
            <person name="Greenberg A.J."/>
            <person name="Griffiths-Jones S."/>
            <person name="Gross S."/>
            <person name="Guigo R."/>
            <person name="Gustafson E.A."/>
            <person name="Haerty W."/>
            <person name="Hahn M.W."/>
            <person name="Halligan D.L."/>
            <person name="Halpern A.L."/>
            <person name="Halter G.M."/>
            <person name="Han M.V."/>
            <person name="Heger A."/>
            <person name="Hillier L."/>
            <person name="Hinrichs A.S."/>
            <person name="Holmes I."/>
            <person name="Hoskins R.A."/>
            <person name="Hubisz M.J."/>
            <person name="Hultmark D."/>
            <person name="Huntley M.A."/>
            <person name="Jaffe D.B."/>
            <person name="Jagadeeshan S."/>
            <person name="Jeck W.R."/>
            <person name="Johnson J."/>
            <person name="Jones C.D."/>
            <person name="Jordan W.C."/>
            <person name="Karpen G.H."/>
            <person name="Kataoka E."/>
            <person name="Keightley P.D."/>
            <person name="Kheradpour P."/>
            <person name="Kirkness E.F."/>
            <person name="Koerich L.B."/>
            <person name="Kristiansen K."/>
            <person name="Kudrna D."/>
            <person name="Kulathinal R.J."/>
            <person name="Kumar S."/>
            <person name="Kwok R."/>
            <person name="Lander E."/>
            <person name="Langley C.H."/>
            <person name="Lapoint R."/>
            <person name="Lazzaro B.P."/>
            <person name="Lee S.J."/>
            <person name="Levesque L."/>
            <person name="Li R."/>
            <person name="Lin C.F."/>
            <person name="Lin M.F."/>
            <person name="Lindblad-Toh K."/>
            <person name="Llopart A."/>
            <person name="Long M."/>
            <person name="Low L."/>
            <person name="Lozovsky E."/>
            <person name="Lu J."/>
            <person name="Luo M."/>
            <person name="Machado C.A."/>
            <person name="Makalowski W."/>
            <person name="Marzo M."/>
            <person name="Matsuda M."/>
            <person name="Matzkin L."/>
            <person name="McAllister B."/>
            <person name="McBride C.S."/>
            <person name="McKernan B."/>
            <person name="McKernan K."/>
            <person name="Mendez-Lago M."/>
            <person name="Minx P."/>
            <person name="Mollenhauer M.U."/>
            <person name="Montooth K."/>
            <person name="Mount S.M."/>
            <person name="Mu X."/>
            <person name="Myers E."/>
            <person name="Negre B."/>
            <person name="Newfeld S."/>
            <person name="Nielsen R."/>
            <person name="Noor M.A."/>
            <person name="O'Grady P."/>
            <person name="Pachter L."/>
            <person name="Papaceit M."/>
            <person name="Parisi M.J."/>
            <person name="Parisi M."/>
            <person name="Parts L."/>
            <person name="Pedersen J.S."/>
            <person name="Pesole G."/>
            <person name="Phillippy A.M."/>
            <person name="Ponting C.P."/>
            <person name="Pop M."/>
            <person name="Porcelli D."/>
            <person name="Powell J.R."/>
            <person name="Prohaska S."/>
            <person name="Pruitt K."/>
            <person name="Puig M."/>
            <person name="Quesneville H."/>
            <person name="Ram K.R."/>
            <person name="Rand D."/>
            <person name="Rasmussen M.D."/>
            <person name="Reed L.K."/>
            <person name="Reenan R."/>
            <person name="Reily A."/>
            <person name="Remington K.A."/>
            <person name="Rieger T.T."/>
            <person name="Ritchie M.G."/>
            <person name="Robin C."/>
            <person name="Rogers Y.H."/>
            <person name="Rohde C."/>
            <person name="Rozas J."/>
            <person name="Rubenfield M.J."/>
            <person name="Ruiz A."/>
            <person name="Russo S."/>
            <person name="Salzberg S.L."/>
            <person name="Sanchez-Gracia A."/>
            <person name="Saranga D.J."/>
            <person name="Sato H."/>
            <person name="Schaeffer S.W."/>
            <person name="Schatz M.C."/>
            <person name="Schlenke T."/>
            <person name="Schwartz R."/>
            <person name="Segarra C."/>
            <person name="Singh R.S."/>
            <person name="Sirot L."/>
            <person name="Sirota M."/>
            <person name="Sisneros N.B."/>
            <person name="Smith C.D."/>
            <person name="Smith T.F."/>
            <person name="Spieth J."/>
            <person name="Stage D.E."/>
            <person name="Stark A."/>
            <person name="Stephan W."/>
            <person name="Strausberg R.L."/>
            <person name="Strempel S."/>
            <person name="Sturgill D."/>
            <person name="Sutton G."/>
            <person name="Sutton G.G."/>
            <person name="Tao W."/>
            <person name="Teichmann S."/>
            <person name="Tobari Y.N."/>
            <person name="Tomimura Y."/>
            <person name="Tsolas J.M."/>
            <person name="Valente V.L."/>
            <person name="Venter E."/>
            <person name="Venter J.C."/>
            <person name="Vicario S."/>
            <person name="Vieira F.G."/>
            <person name="Vilella A.J."/>
            <person name="Villasante A."/>
            <person name="Walenz B."/>
            <person name="Wang J."/>
            <person name="Wasserman M."/>
            <person name="Watts T."/>
            <person name="Wilson D."/>
            <person name="Wilson R.K."/>
            <person name="Wing R.A."/>
            <person name="Wolfner M.F."/>
            <person name="Wong A."/>
            <person name="Wong G.K."/>
            <person name="Wu C.I."/>
            <person name="Wu G."/>
            <person name="Yamamoto D."/>
            <person name="Yang H.P."/>
            <person name="Yang S.P."/>
            <person name="Yorke J.A."/>
            <person name="Yoshida K."/>
            <person name="Zdobnov E."/>
            <person name="Zhang P."/>
            <person name="Zhang Y."/>
            <person name="Zimin A.V."/>
            <person name="Baldwin J."/>
            <person name="Abdouelleil A."/>
            <person name="Abdulkadir J."/>
            <person name="Abebe A."/>
            <person name="Abera B."/>
            <person name="Abreu J."/>
            <person name="Acer S.C."/>
            <person name="Aftuck L."/>
            <person name="Alexander A."/>
            <person name="An P."/>
            <person name="Anderson E."/>
            <person name="Anderson S."/>
            <person name="Arachi H."/>
            <person name="Azer M."/>
            <person name="Bachantsang P."/>
            <person name="Barry A."/>
            <person name="Bayul T."/>
            <person name="Berlin A."/>
            <person name="Bessette D."/>
            <person name="Bloom T."/>
            <person name="Blye J."/>
            <person name="Boguslavskiy L."/>
            <person name="Bonnet C."/>
            <person name="Boukhgalter B."/>
            <person name="Bourzgui I."/>
            <person name="Brown A."/>
            <person name="Cahill P."/>
            <person name="Channer S."/>
            <person name="Cheshatsang Y."/>
            <person name="Chuda L."/>
            <person name="Citroen M."/>
            <person name="Collymore A."/>
            <person name="Cooke P."/>
            <person name="Costello M."/>
            <person name="D'Aco K."/>
            <person name="Daza R."/>
            <person name="De Haan G."/>
            <person name="DeGray S."/>
            <person name="DeMaso C."/>
            <person name="Dhargay N."/>
            <person name="Dooley K."/>
            <person name="Dooley E."/>
            <person name="Doricent M."/>
            <person name="Dorje P."/>
            <person name="Dorjee K."/>
            <person name="Dupes A."/>
            <person name="Elong R."/>
            <person name="Falk J."/>
            <person name="Farina A."/>
            <person name="Faro S."/>
            <person name="Ferguson D."/>
            <person name="Fisher S."/>
            <person name="Foley C.D."/>
            <person name="Franke A."/>
            <person name="Friedrich D."/>
            <person name="Gadbois L."/>
            <person name="Gearin G."/>
            <person name="Gearin C.R."/>
            <person name="Giannoukos G."/>
            <person name="Goode T."/>
            <person name="Graham J."/>
            <person name="Grandbois E."/>
            <person name="Grewal S."/>
            <person name="Gyaltsen K."/>
            <person name="Hafez N."/>
            <person name="Hagos B."/>
            <person name="Hall J."/>
            <person name="Henson C."/>
            <person name="Hollinger A."/>
            <person name="Honan T."/>
            <person name="Huard M.D."/>
            <person name="Hughes L."/>
            <person name="Hurhula B."/>
            <person name="Husby M.E."/>
            <person name="Kamat A."/>
            <person name="Kanga B."/>
            <person name="Kashin S."/>
            <person name="Khazanovich D."/>
            <person name="Kisner P."/>
            <person name="Lance K."/>
            <person name="Lara M."/>
            <person name="Lee W."/>
            <person name="Lennon N."/>
            <person name="Letendre F."/>
            <person name="LeVine R."/>
            <person name="Lipovsky A."/>
            <person name="Liu X."/>
            <person name="Liu J."/>
            <person name="Liu S."/>
            <person name="Lokyitsang T."/>
            <person name="Lokyitsang Y."/>
            <person name="Lubonja R."/>
            <person name="Lui A."/>
            <person name="MacDonald P."/>
            <person name="Magnisalis V."/>
            <person name="Maru K."/>
            <person name="Matthews C."/>
            <person name="McCusker W."/>
            <person name="McDonough S."/>
            <person name="Mehta T."/>
            <person name="Meldrim J."/>
            <person name="Meneus L."/>
            <person name="Mihai O."/>
            <person name="Mihalev A."/>
            <person name="Mihova T."/>
            <person name="Mittelman R."/>
            <person name="Mlenga V."/>
            <person name="Montmayeur A."/>
            <person name="Mulrain L."/>
            <person name="Navidi A."/>
            <person name="Naylor J."/>
            <person name="Negash T."/>
            <person name="Nguyen T."/>
            <person name="Nguyen N."/>
            <person name="Nicol R."/>
            <person name="Norbu C."/>
            <person name="Norbu N."/>
            <person name="Novod N."/>
            <person name="O'Neill B."/>
            <person name="Osman S."/>
            <person name="Markiewicz E."/>
            <person name="Oyono O.L."/>
            <person name="Patti C."/>
            <person name="Phunkhang P."/>
            <person name="Pierre F."/>
            <person name="Priest M."/>
            <person name="Raghuraman S."/>
            <person name="Rege F."/>
            <person name="Reyes R."/>
            <person name="Rise C."/>
            <person name="Rogov P."/>
            <person name="Ross K."/>
            <person name="Ryan E."/>
            <person name="Settipalli S."/>
            <person name="Shea T."/>
            <person name="Sherpa N."/>
            <person name="Shi L."/>
            <person name="Shih D."/>
            <person name="Sparrow T."/>
            <person name="Spaulding J."/>
            <person name="Stalker J."/>
            <person name="Stange-Thomann N."/>
            <person name="Stavropoulos S."/>
            <person name="Stone C."/>
            <person name="Strader C."/>
            <person name="Tesfaye S."/>
            <person name="Thomson T."/>
            <person name="Thoulutsang Y."/>
            <person name="Thoulutsang D."/>
            <person name="Topham K."/>
            <person name="Topping I."/>
            <person name="Tsamla T."/>
            <person name="Vassiliev H."/>
            <person name="Vo A."/>
            <person name="Wangchuk T."/>
            <person name="Wangdi T."/>
            <person name="Weiand M."/>
            <person name="Wilkinson J."/>
            <person name="Wilson A."/>
            <person name="Yadav S."/>
            <person name="Young G."/>
            <person name="Yu Q."/>
            <person name="Zembek L."/>
            <person name="Zhong D."/>
            <person name="Zimmer A."/>
            <person name="Zwirko Z."/>
            <person name="Jaffe D.B."/>
            <person name="Alvarez P."/>
            <person name="Brockman W."/>
            <person name="Butler J."/>
            <person name="Chin C."/>
            <person name="Gnerre S."/>
            <person name="Grabherr M."/>
            <person name="Kleber M."/>
            <person name="Mauceli E."/>
            <person name="MacCallum I."/>
        </authorList>
    </citation>
    <scope>NUCLEOTIDE SEQUENCE [LARGE SCALE GENOMIC DNA]</scope>
    <source>
        <strain evidence="9">white501</strain>
    </source>
</reference>
<dbReference type="GO" id="GO:0000978">
    <property type="term" value="F:RNA polymerase II cis-regulatory region sequence-specific DNA binding"/>
    <property type="evidence" value="ECO:0007669"/>
    <property type="project" value="TreeGrafter"/>
</dbReference>
<dbReference type="InterPro" id="IPR036407">
    <property type="entry name" value="DM_DNA-bd_sf"/>
</dbReference>
<dbReference type="PROSITE" id="PS50809">
    <property type="entry name" value="DM_2"/>
    <property type="match status" value="1"/>
</dbReference>
<dbReference type="GO" id="GO:0007548">
    <property type="term" value="P:sex differentiation"/>
    <property type="evidence" value="ECO:0007669"/>
    <property type="project" value="TreeGrafter"/>
</dbReference>
<dbReference type="AlphaFoldDB" id="B4NUY2"/>
<dbReference type="STRING" id="7240.B4NUY2"/>
<dbReference type="Gene3D" id="4.10.1040.10">
    <property type="entry name" value="DM DNA-binding domain"/>
    <property type="match status" value="1"/>
</dbReference>